<dbReference type="SUPFAM" id="SSF48264">
    <property type="entry name" value="Cytochrome P450"/>
    <property type="match status" value="1"/>
</dbReference>
<organism evidence="9 10">
    <name type="scientific">Moniliophthora roreri</name>
    <name type="common">Frosty pod rot fungus</name>
    <name type="synonym">Monilia roreri</name>
    <dbReference type="NCBI Taxonomy" id="221103"/>
    <lineage>
        <taxon>Eukaryota</taxon>
        <taxon>Fungi</taxon>
        <taxon>Dikarya</taxon>
        <taxon>Basidiomycota</taxon>
        <taxon>Agaricomycotina</taxon>
        <taxon>Agaricomycetes</taxon>
        <taxon>Agaricomycetidae</taxon>
        <taxon>Agaricales</taxon>
        <taxon>Marasmiineae</taxon>
        <taxon>Marasmiaceae</taxon>
        <taxon>Moniliophthora</taxon>
    </lineage>
</organism>
<comment type="caution">
    <text evidence="9">The sequence shown here is derived from an EMBL/GenBank/DDBJ whole genome shotgun (WGS) entry which is preliminary data.</text>
</comment>
<dbReference type="PRINTS" id="PR00464">
    <property type="entry name" value="EP450II"/>
</dbReference>
<evidence type="ECO:0000256" key="7">
    <source>
        <dbReference type="ARBA" id="ARBA00023033"/>
    </source>
</evidence>
<dbReference type="InterPro" id="IPR002402">
    <property type="entry name" value="Cyt_P450_E_grp-II"/>
</dbReference>
<proteinExistence type="inferred from homology"/>
<keyword evidence="7" id="KW-0503">Monooxygenase</keyword>
<dbReference type="Gene3D" id="1.10.630.10">
    <property type="entry name" value="Cytochrome P450"/>
    <property type="match status" value="1"/>
</dbReference>
<protein>
    <recommendedName>
        <fullName evidence="11">Cytochrome p450</fullName>
    </recommendedName>
</protein>
<name>A0A0W0GF85_MONRR</name>
<evidence type="ECO:0000256" key="4">
    <source>
        <dbReference type="ARBA" id="ARBA00022723"/>
    </source>
</evidence>
<evidence type="ECO:0008006" key="11">
    <source>
        <dbReference type="Google" id="ProtNLM"/>
    </source>
</evidence>
<feature type="transmembrane region" description="Helical" evidence="8">
    <location>
        <begin position="13"/>
        <end position="40"/>
    </location>
</feature>
<accession>A0A0W0GF85</accession>
<sequence length="350" mass="39763">MALQFLVLTLERYVYVFTLSTTLRLSITIFLALFLVVAGWTLNSIIIRSKAYRSGAILPPSVKESSFTIPSKILESFKNGYPGASAFRLPSYTSGIINSKLPHVGDAFLEWHQQYGNIYTANIFSEIRIFTMEPTHVKAILATQFNDFEKGPFQYQQWHTLLGSGVFNSDGETWKFHRAMTRPFFNKDRVTDYDIFDRHAVRVISRMKSRLEENQAVDVQDAFGRFTLDSASEFLFGKDVQSIGAGLPYSPASGIPNPASFTNHPSTKFVKAFMKAQGKTLSRSRTGKLWPLYEFWKDLVMPERDVLDSFLIPVLLDARDRKKGRLHEGTNDAQNHQTLLDHLVDTVEGK</sequence>
<evidence type="ECO:0000256" key="3">
    <source>
        <dbReference type="ARBA" id="ARBA00022617"/>
    </source>
</evidence>
<comment type="cofactor">
    <cofactor evidence="1">
        <name>heme</name>
        <dbReference type="ChEBI" id="CHEBI:30413"/>
    </cofactor>
</comment>
<dbReference type="GO" id="GO:0020037">
    <property type="term" value="F:heme binding"/>
    <property type="evidence" value="ECO:0007669"/>
    <property type="project" value="InterPro"/>
</dbReference>
<keyword evidence="8" id="KW-0812">Transmembrane</keyword>
<keyword evidence="8" id="KW-1133">Transmembrane helix</keyword>
<dbReference type="AlphaFoldDB" id="A0A0W0GF85"/>
<evidence type="ECO:0000256" key="8">
    <source>
        <dbReference type="SAM" id="Phobius"/>
    </source>
</evidence>
<dbReference type="InterPro" id="IPR001128">
    <property type="entry name" value="Cyt_P450"/>
</dbReference>
<dbReference type="GO" id="GO:0004497">
    <property type="term" value="F:monooxygenase activity"/>
    <property type="evidence" value="ECO:0007669"/>
    <property type="project" value="UniProtKB-KW"/>
</dbReference>
<dbReference type="GO" id="GO:0016705">
    <property type="term" value="F:oxidoreductase activity, acting on paired donors, with incorporation or reduction of molecular oxygen"/>
    <property type="evidence" value="ECO:0007669"/>
    <property type="project" value="InterPro"/>
</dbReference>
<evidence type="ECO:0000256" key="1">
    <source>
        <dbReference type="ARBA" id="ARBA00001971"/>
    </source>
</evidence>
<keyword evidence="4" id="KW-0479">Metal-binding</keyword>
<dbReference type="GO" id="GO:0005506">
    <property type="term" value="F:iron ion binding"/>
    <property type="evidence" value="ECO:0007669"/>
    <property type="project" value="InterPro"/>
</dbReference>
<evidence type="ECO:0000313" key="9">
    <source>
        <dbReference type="EMBL" id="KTB47217.1"/>
    </source>
</evidence>
<gene>
    <name evidence="9" type="ORF">WG66_205</name>
</gene>
<comment type="similarity">
    <text evidence="2">Belongs to the cytochrome P450 family.</text>
</comment>
<evidence type="ECO:0000256" key="5">
    <source>
        <dbReference type="ARBA" id="ARBA00023002"/>
    </source>
</evidence>
<keyword evidence="3" id="KW-0349">Heme</keyword>
<dbReference type="EMBL" id="LATX01000087">
    <property type="protein sequence ID" value="KTB47217.1"/>
    <property type="molecule type" value="Genomic_DNA"/>
</dbReference>
<keyword evidence="6" id="KW-0408">Iron</keyword>
<keyword evidence="8" id="KW-0472">Membrane</keyword>
<dbReference type="InterPro" id="IPR036396">
    <property type="entry name" value="Cyt_P450_sf"/>
</dbReference>
<dbReference type="InterPro" id="IPR047146">
    <property type="entry name" value="Cyt_P450_E_CYP52_fungi"/>
</dbReference>
<dbReference type="PANTHER" id="PTHR24287">
    <property type="entry name" value="P450, PUTATIVE (EUROFUNG)-RELATED"/>
    <property type="match status" value="1"/>
</dbReference>
<dbReference type="Pfam" id="PF00067">
    <property type="entry name" value="p450"/>
    <property type="match status" value="1"/>
</dbReference>
<dbReference type="PANTHER" id="PTHR24287:SF1">
    <property type="entry name" value="P450, PUTATIVE (EUROFUNG)-RELATED"/>
    <property type="match status" value="1"/>
</dbReference>
<evidence type="ECO:0000313" key="10">
    <source>
        <dbReference type="Proteomes" id="UP000054988"/>
    </source>
</evidence>
<evidence type="ECO:0000256" key="6">
    <source>
        <dbReference type="ARBA" id="ARBA00023004"/>
    </source>
</evidence>
<evidence type="ECO:0000256" key="2">
    <source>
        <dbReference type="ARBA" id="ARBA00010617"/>
    </source>
</evidence>
<reference evidence="9 10" key="1">
    <citation type="submission" date="2015-12" db="EMBL/GenBank/DDBJ databases">
        <title>Draft genome sequence of Moniliophthora roreri, the causal agent of frosty pod rot of cacao.</title>
        <authorList>
            <person name="Aime M.C."/>
            <person name="Diaz-Valderrama J.R."/>
            <person name="Kijpornyongpan T."/>
            <person name="Phillips-Mora W."/>
        </authorList>
    </citation>
    <scope>NUCLEOTIDE SEQUENCE [LARGE SCALE GENOMIC DNA]</scope>
    <source>
        <strain evidence="9 10">MCA 2952</strain>
    </source>
</reference>
<dbReference type="Proteomes" id="UP000054988">
    <property type="component" value="Unassembled WGS sequence"/>
</dbReference>
<keyword evidence="5" id="KW-0560">Oxidoreductase</keyword>